<dbReference type="InterPro" id="IPR023393">
    <property type="entry name" value="START-like_dom_sf"/>
</dbReference>
<dbReference type="Proteomes" id="UP001589890">
    <property type="component" value="Unassembled WGS sequence"/>
</dbReference>
<accession>A0ABV6QM05</accession>
<proteinExistence type="predicted"/>
<dbReference type="SUPFAM" id="SSF55961">
    <property type="entry name" value="Bet v1-like"/>
    <property type="match status" value="1"/>
</dbReference>
<dbReference type="Gene3D" id="3.30.530.20">
    <property type="match status" value="1"/>
</dbReference>
<gene>
    <name evidence="1" type="ORF">ACFFGN_14160</name>
</gene>
<dbReference type="Pfam" id="PF10604">
    <property type="entry name" value="Polyketide_cyc2"/>
    <property type="match status" value="1"/>
</dbReference>
<keyword evidence="2" id="KW-1185">Reference proteome</keyword>
<organism evidence="1 2">
    <name type="scientific">Kribbella deserti</name>
    <dbReference type="NCBI Taxonomy" id="1926257"/>
    <lineage>
        <taxon>Bacteria</taxon>
        <taxon>Bacillati</taxon>
        <taxon>Actinomycetota</taxon>
        <taxon>Actinomycetes</taxon>
        <taxon>Propionibacteriales</taxon>
        <taxon>Kribbellaceae</taxon>
        <taxon>Kribbella</taxon>
    </lineage>
</organism>
<dbReference type="RefSeq" id="WP_380047401.1">
    <property type="nucleotide sequence ID" value="NZ_JBHLTC010000018.1"/>
</dbReference>
<protein>
    <submittedName>
        <fullName evidence="1">SRPBCC family protein</fullName>
    </submittedName>
</protein>
<sequence length="170" mass="18812">MSWKKRLLIGCAAAFVVLAGYTTYSVARPTVLTTSIEIEAGPERVWAVLSDRAAYGEWNPFIISSTGDLVTGSTITNVMRDATGKDSTFTPTVLVATPNQELRWLGRVGPGAIFDGEHTFRIEPLGPGRVRLVQEERFQGVLVPFMRGWLRDSIEPQFIAMNEALAKRVR</sequence>
<evidence type="ECO:0000313" key="1">
    <source>
        <dbReference type="EMBL" id="MFC0625218.1"/>
    </source>
</evidence>
<dbReference type="PANTHER" id="PTHR36166">
    <property type="entry name" value="CHROMOSOME 9, WHOLE GENOME SHOTGUN SEQUENCE"/>
    <property type="match status" value="1"/>
</dbReference>
<comment type="caution">
    <text evidence="1">The sequence shown here is derived from an EMBL/GenBank/DDBJ whole genome shotgun (WGS) entry which is preliminary data.</text>
</comment>
<dbReference type="EMBL" id="JBHLTC010000018">
    <property type="protein sequence ID" value="MFC0625218.1"/>
    <property type="molecule type" value="Genomic_DNA"/>
</dbReference>
<evidence type="ECO:0000313" key="2">
    <source>
        <dbReference type="Proteomes" id="UP001589890"/>
    </source>
</evidence>
<reference evidence="1 2" key="1">
    <citation type="submission" date="2024-09" db="EMBL/GenBank/DDBJ databases">
        <authorList>
            <person name="Sun Q."/>
            <person name="Mori K."/>
        </authorList>
    </citation>
    <scope>NUCLEOTIDE SEQUENCE [LARGE SCALE GENOMIC DNA]</scope>
    <source>
        <strain evidence="1 2">CGMCC 1.15906</strain>
    </source>
</reference>
<name>A0ABV6QM05_9ACTN</name>
<dbReference type="CDD" id="cd07822">
    <property type="entry name" value="SRPBCC_4"/>
    <property type="match status" value="1"/>
</dbReference>
<dbReference type="PANTHER" id="PTHR36166:SF1">
    <property type="entry name" value="SRPBCC DOMAIN-CONTAINING PROTEIN"/>
    <property type="match status" value="1"/>
</dbReference>
<dbReference type="InterPro" id="IPR019587">
    <property type="entry name" value="Polyketide_cyclase/dehydratase"/>
</dbReference>